<dbReference type="KEGG" id="dmm:dnm_015170"/>
<proteinExistence type="predicted"/>
<accession>A0A975BHK5</accession>
<evidence type="ECO:0000313" key="1">
    <source>
        <dbReference type="EMBL" id="QTA85506.1"/>
    </source>
</evidence>
<dbReference type="RefSeq" id="WP_207681537.1">
    <property type="nucleotide sequence ID" value="NZ_CP061800.1"/>
</dbReference>
<dbReference type="GO" id="GO:0042995">
    <property type="term" value="C:cell projection"/>
    <property type="evidence" value="ECO:0007669"/>
    <property type="project" value="TreeGrafter"/>
</dbReference>
<dbReference type="GO" id="GO:0048678">
    <property type="term" value="P:response to axon injury"/>
    <property type="evidence" value="ECO:0007669"/>
    <property type="project" value="TreeGrafter"/>
</dbReference>
<reference evidence="1" key="1">
    <citation type="journal article" date="2021" name="Microb. Physiol.">
        <title>Proteogenomic Insights into the Physiology of Marine, Sulfate-Reducing, Filamentous Desulfonema limicola and Desulfonema magnum.</title>
        <authorList>
            <person name="Schnaars V."/>
            <person name="Wohlbrand L."/>
            <person name="Scheve S."/>
            <person name="Hinrichs C."/>
            <person name="Reinhardt R."/>
            <person name="Rabus R."/>
        </authorList>
    </citation>
    <scope>NUCLEOTIDE SEQUENCE</scope>
    <source>
        <strain evidence="1">4be13</strain>
    </source>
</reference>
<protein>
    <submittedName>
        <fullName evidence="1">Uncharacterized protein</fullName>
    </submittedName>
</protein>
<dbReference type="Proteomes" id="UP000663722">
    <property type="component" value="Chromosome"/>
</dbReference>
<dbReference type="InterPro" id="IPR052315">
    <property type="entry name" value="MORN4"/>
</dbReference>
<dbReference type="EMBL" id="CP061800">
    <property type="protein sequence ID" value="QTA85506.1"/>
    <property type="molecule type" value="Genomic_DNA"/>
</dbReference>
<dbReference type="SUPFAM" id="SSF82185">
    <property type="entry name" value="Histone H3 K4-specific methyltransferase SET7/9 N-terminal domain"/>
    <property type="match status" value="2"/>
</dbReference>
<organism evidence="1 2">
    <name type="scientific">Desulfonema magnum</name>
    <dbReference type="NCBI Taxonomy" id="45655"/>
    <lineage>
        <taxon>Bacteria</taxon>
        <taxon>Pseudomonadati</taxon>
        <taxon>Thermodesulfobacteriota</taxon>
        <taxon>Desulfobacteria</taxon>
        <taxon>Desulfobacterales</taxon>
        <taxon>Desulfococcaceae</taxon>
        <taxon>Desulfonema</taxon>
    </lineage>
</organism>
<gene>
    <name evidence="1" type="ORF">dnm_015170</name>
</gene>
<dbReference type="Gene3D" id="2.20.110.10">
    <property type="entry name" value="Histone H3 K4-specific methyltransferase SET7/9 N-terminal domain"/>
    <property type="match status" value="2"/>
</dbReference>
<dbReference type="PANTHER" id="PTHR46614">
    <property type="entry name" value="MORN REPEAT-CONTAINING PROTEIN 4"/>
    <property type="match status" value="1"/>
</dbReference>
<dbReference type="AlphaFoldDB" id="A0A975BHK5"/>
<dbReference type="PANTHER" id="PTHR46614:SF1">
    <property type="entry name" value="MORN REPEAT-CONTAINING PROTEIN 4"/>
    <property type="match status" value="1"/>
</dbReference>
<sequence length="253" mass="28496">MNSYNSENSYGTWIYDNGIQYYGQVCETGPHGTGKYLMLNGEIYEGNSILGSLNGCVKYTSPNGEESLYHFELGKRVRQIFAEDLAKKYGQITYWDGRQYCGDLQKAIPEGDGMMKYPDGSRCYGSFQEGLCQSGMGKFPDGSEYHGDFYISKIHGDGAWTSADGTILRGKWNEGLLNGKALRISPDGQIYLGDYKDCCLIDEKPIIMNYEEALAKAHSEGFKDGDSLPYTFYNNLILFYKLYVTQVPFMIDD</sequence>
<name>A0A975BHK5_9BACT</name>
<evidence type="ECO:0000313" key="2">
    <source>
        <dbReference type="Proteomes" id="UP000663722"/>
    </source>
</evidence>
<keyword evidence="2" id="KW-1185">Reference proteome</keyword>